<evidence type="ECO:0000256" key="2">
    <source>
        <dbReference type="ARBA" id="ARBA00023315"/>
    </source>
</evidence>
<evidence type="ECO:0000313" key="4">
    <source>
        <dbReference type="EMBL" id="MBQ0926630.1"/>
    </source>
</evidence>
<keyword evidence="1" id="KW-0808">Transferase</keyword>
<evidence type="ECO:0000259" key="3">
    <source>
        <dbReference type="PROSITE" id="PS51186"/>
    </source>
</evidence>
<dbReference type="CDD" id="cd04301">
    <property type="entry name" value="NAT_SF"/>
    <property type="match status" value="1"/>
</dbReference>
<dbReference type="Pfam" id="PF00583">
    <property type="entry name" value="Acetyltransf_1"/>
    <property type="match status" value="1"/>
</dbReference>
<protein>
    <submittedName>
        <fullName evidence="4">GNAT family N-acetyltransferase</fullName>
    </submittedName>
</protein>
<dbReference type="InterPro" id="IPR000182">
    <property type="entry name" value="GNAT_dom"/>
</dbReference>
<evidence type="ECO:0000256" key="1">
    <source>
        <dbReference type="ARBA" id="ARBA00022679"/>
    </source>
</evidence>
<comment type="caution">
    <text evidence="4">The sequence shown here is derived from an EMBL/GenBank/DDBJ whole genome shotgun (WGS) entry which is preliminary data.</text>
</comment>
<dbReference type="EMBL" id="JAGPXE010000010">
    <property type="protein sequence ID" value="MBQ0926630.1"/>
    <property type="molecule type" value="Genomic_DNA"/>
</dbReference>
<evidence type="ECO:0000313" key="5">
    <source>
        <dbReference type="Proteomes" id="UP000674084"/>
    </source>
</evidence>
<dbReference type="RefSeq" id="WP_210971784.1">
    <property type="nucleotide sequence ID" value="NZ_JAGPXE010000010.1"/>
</dbReference>
<dbReference type="InterPro" id="IPR016181">
    <property type="entry name" value="Acyl_CoA_acyltransferase"/>
</dbReference>
<name>A0ABS5DK12_9PSEU</name>
<dbReference type="SUPFAM" id="SSF55729">
    <property type="entry name" value="Acyl-CoA N-acyltransferases (Nat)"/>
    <property type="match status" value="1"/>
</dbReference>
<gene>
    <name evidence="4" type="ORF">KBO27_22000</name>
</gene>
<keyword evidence="2" id="KW-0012">Acyltransferase</keyword>
<dbReference type="PROSITE" id="PS51186">
    <property type="entry name" value="GNAT"/>
    <property type="match status" value="1"/>
</dbReference>
<accession>A0ABS5DK12</accession>
<dbReference type="InterPro" id="IPR017255">
    <property type="entry name" value="AcTrfase_GNAT_prd"/>
</dbReference>
<proteinExistence type="predicted"/>
<organism evidence="4 5">
    <name type="scientific">Saccharopolyspora endophytica</name>
    <dbReference type="NCBI Taxonomy" id="543886"/>
    <lineage>
        <taxon>Bacteria</taxon>
        <taxon>Bacillati</taxon>
        <taxon>Actinomycetota</taxon>
        <taxon>Actinomycetes</taxon>
        <taxon>Pseudonocardiales</taxon>
        <taxon>Pseudonocardiaceae</taxon>
        <taxon>Saccharopolyspora</taxon>
    </lineage>
</organism>
<reference evidence="4 5" key="1">
    <citation type="submission" date="2021-04" db="EMBL/GenBank/DDBJ databases">
        <title>Whole-genome sequencing of Saccharopolyspora endophytica KCTC 19397.</title>
        <authorList>
            <person name="Ay H."/>
            <person name="Saygin H."/>
            <person name="Sahin N."/>
        </authorList>
    </citation>
    <scope>NUCLEOTIDE SEQUENCE [LARGE SCALE GENOMIC DNA]</scope>
    <source>
        <strain evidence="4 5">KCTC 19397</strain>
    </source>
</reference>
<dbReference type="PANTHER" id="PTHR43877">
    <property type="entry name" value="AMINOALKYLPHOSPHONATE N-ACETYLTRANSFERASE-RELATED-RELATED"/>
    <property type="match status" value="1"/>
</dbReference>
<dbReference type="PIRSF" id="PIRSF037663">
    <property type="entry name" value="Acetyltransf_GNAT_prd"/>
    <property type="match status" value="1"/>
</dbReference>
<dbReference type="Proteomes" id="UP000674084">
    <property type="component" value="Unassembled WGS sequence"/>
</dbReference>
<sequence>MKTRPLNQHDIPAVIDLMKLGTPFVRPRTESDYWLYANLFSSTCPVAVDGDDLVGAVIAFRSQDHPEDIYIQDVVTHPEHRRRGITTALLNAVRDEALRFNCTRLYLTSEPENTPAHHTWTRLGFTNVAGDQTVNGVSVISDYKGVGKHRAVYELQLT</sequence>
<keyword evidence="5" id="KW-1185">Reference proteome</keyword>
<dbReference type="InterPro" id="IPR050832">
    <property type="entry name" value="Bact_Acetyltransf"/>
</dbReference>
<feature type="domain" description="N-acetyltransferase" evidence="3">
    <location>
        <begin position="1"/>
        <end position="158"/>
    </location>
</feature>
<dbReference type="Gene3D" id="3.40.630.30">
    <property type="match status" value="1"/>
</dbReference>